<keyword evidence="2 6" id="KW-0853">WD repeat</keyword>
<dbReference type="GO" id="GO:0005829">
    <property type="term" value="C:cytosol"/>
    <property type="evidence" value="ECO:0007669"/>
    <property type="project" value="TreeGrafter"/>
</dbReference>
<comment type="similarity">
    <text evidence="6">Belongs to the WD repeat TRM82 family.</text>
</comment>
<feature type="compositionally biased region" description="Basic and acidic residues" evidence="8">
    <location>
        <begin position="288"/>
        <end position="299"/>
    </location>
</feature>
<dbReference type="GO" id="GO:0043527">
    <property type="term" value="C:tRNA methyltransferase complex"/>
    <property type="evidence" value="ECO:0007669"/>
    <property type="project" value="TreeGrafter"/>
</dbReference>
<dbReference type="HAMAP" id="MF_03056">
    <property type="entry name" value="TRM82"/>
    <property type="match status" value="1"/>
</dbReference>
<dbReference type="OrthoDB" id="339900at2759"/>
<dbReference type="InterPro" id="IPR015943">
    <property type="entry name" value="WD40/YVTN_repeat-like_dom_sf"/>
</dbReference>
<evidence type="ECO:0000256" key="2">
    <source>
        <dbReference type="ARBA" id="ARBA00022574"/>
    </source>
</evidence>
<evidence type="ECO:0000313" key="9">
    <source>
        <dbReference type="EMBL" id="RDX54012.1"/>
    </source>
</evidence>
<comment type="pathway">
    <text evidence="6">tRNA modification; N(7)-methylguanine-tRNA biosynthesis.</text>
</comment>
<feature type="compositionally biased region" description="Basic residues" evidence="8">
    <location>
        <begin position="278"/>
        <end position="287"/>
    </location>
</feature>
<comment type="subcellular location">
    <subcellularLocation>
        <location evidence="1 6">Nucleus</location>
    </subcellularLocation>
</comment>
<feature type="region of interest" description="Disordered" evidence="8">
    <location>
        <begin position="255"/>
        <end position="340"/>
    </location>
</feature>
<name>A0A371DND8_9APHY</name>
<evidence type="ECO:0000256" key="5">
    <source>
        <dbReference type="ARBA" id="ARBA00023242"/>
    </source>
</evidence>
<dbReference type="InterPro" id="IPR001680">
    <property type="entry name" value="WD40_rpt"/>
</dbReference>
<keyword evidence="10" id="KW-1185">Reference proteome</keyword>
<protein>
    <submittedName>
        <fullName evidence="9">WD40 repeat-like protein</fullName>
    </submittedName>
</protein>
<evidence type="ECO:0000256" key="6">
    <source>
        <dbReference type="HAMAP-Rule" id="MF_03056"/>
    </source>
</evidence>
<dbReference type="PROSITE" id="PS50082">
    <property type="entry name" value="WD_REPEATS_2"/>
    <property type="match status" value="2"/>
</dbReference>
<proteinExistence type="inferred from homology"/>
<dbReference type="PANTHER" id="PTHR16288:SF0">
    <property type="entry name" value="TRNA (GUANINE-N(7)-)-METHYLTRANSFERASE NON-CATALYTIC SUBUNIT WDR4"/>
    <property type="match status" value="1"/>
</dbReference>
<dbReference type="SMART" id="SM00320">
    <property type="entry name" value="WD40"/>
    <property type="match status" value="3"/>
</dbReference>
<feature type="compositionally biased region" description="Basic and acidic residues" evidence="8">
    <location>
        <begin position="531"/>
        <end position="541"/>
    </location>
</feature>
<evidence type="ECO:0000256" key="8">
    <source>
        <dbReference type="SAM" id="MobiDB-lite"/>
    </source>
</evidence>
<dbReference type="InterPro" id="IPR028884">
    <property type="entry name" value="Trm82"/>
</dbReference>
<feature type="repeat" description="WD" evidence="7">
    <location>
        <begin position="198"/>
        <end position="240"/>
    </location>
</feature>
<dbReference type="GO" id="GO:0106004">
    <property type="term" value="P:tRNA (guanine-N7)-methylation"/>
    <property type="evidence" value="ECO:0007669"/>
    <property type="project" value="UniProtKB-UniRule"/>
</dbReference>
<evidence type="ECO:0000313" key="10">
    <source>
        <dbReference type="Proteomes" id="UP000256964"/>
    </source>
</evidence>
<feature type="region of interest" description="Disordered" evidence="8">
    <location>
        <begin position="128"/>
        <end position="149"/>
    </location>
</feature>
<dbReference type="PANTHER" id="PTHR16288">
    <property type="entry name" value="WD40 REPEAT PROTEIN 4"/>
    <property type="match status" value="1"/>
</dbReference>
<comment type="function">
    <text evidence="6">Required for the formation of N(7)-methylguanine at position 46 (m7G46) in tRNA. In the complex, it is required to stabilize and induce conformational changes of the catalytic subunit.</text>
</comment>
<evidence type="ECO:0000256" key="3">
    <source>
        <dbReference type="ARBA" id="ARBA00022694"/>
    </source>
</evidence>
<feature type="repeat" description="WD" evidence="7">
    <location>
        <begin position="54"/>
        <end position="88"/>
    </location>
</feature>
<dbReference type="Pfam" id="PF00400">
    <property type="entry name" value="WD40"/>
    <property type="match status" value="2"/>
</dbReference>
<accession>A0A371DND8</accession>
<feature type="region of interest" description="Disordered" evidence="8">
    <location>
        <begin position="531"/>
        <end position="582"/>
    </location>
</feature>
<reference evidence="9 10" key="1">
    <citation type="journal article" date="2018" name="Biotechnol. Biofuels">
        <title>Integrative visual omics of the white-rot fungus Polyporus brumalis exposes the biotechnological potential of its oxidative enzymes for delignifying raw plant biomass.</title>
        <authorList>
            <person name="Miyauchi S."/>
            <person name="Rancon A."/>
            <person name="Drula E."/>
            <person name="Hage H."/>
            <person name="Chaduli D."/>
            <person name="Favel A."/>
            <person name="Grisel S."/>
            <person name="Henrissat B."/>
            <person name="Herpoel-Gimbert I."/>
            <person name="Ruiz-Duenas F.J."/>
            <person name="Chevret D."/>
            <person name="Hainaut M."/>
            <person name="Lin J."/>
            <person name="Wang M."/>
            <person name="Pangilinan J."/>
            <person name="Lipzen A."/>
            <person name="Lesage-Meessen L."/>
            <person name="Navarro D."/>
            <person name="Riley R."/>
            <person name="Grigoriev I.V."/>
            <person name="Zhou S."/>
            <person name="Raouche S."/>
            <person name="Rosso M.N."/>
        </authorList>
    </citation>
    <scope>NUCLEOTIDE SEQUENCE [LARGE SCALE GENOMIC DNA]</scope>
    <source>
        <strain evidence="9 10">BRFM 1820</strain>
    </source>
</reference>
<keyword evidence="4 6" id="KW-0677">Repeat</keyword>
<dbReference type="AlphaFoldDB" id="A0A371DND8"/>
<organism evidence="9 10">
    <name type="scientific">Lentinus brumalis</name>
    <dbReference type="NCBI Taxonomy" id="2498619"/>
    <lineage>
        <taxon>Eukaryota</taxon>
        <taxon>Fungi</taxon>
        <taxon>Dikarya</taxon>
        <taxon>Basidiomycota</taxon>
        <taxon>Agaricomycotina</taxon>
        <taxon>Agaricomycetes</taxon>
        <taxon>Polyporales</taxon>
        <taxon>Polyporaceae</taxon>
        <taxon>Lentinus</taxon>
    </lineage>
</organism>
<gene>
    <name evidence="9" type="ORF">OH76DRAFT_1341955</name>
</gene>
<dbReference type="InterPro" id="IPR036322">
    <property type="entry name" value="WD40_repeat_dom_sf"/>
</dbReference>
<keyword evidence="3 6" id="KW-0819">tRNA processing</keyword>
<keyword evidence="5 6" id="KW-0539">Nucleus</keyword>
<dbReference type="Proteomes" id="UP000256964">
    <property type="component" value="Unassembled WGS sequence"/>
</dbReference>
<evidence type="ECO:0000256" key="1">
    <source>
        <dbReference type="ARBA" id="ARBA00004123"/>
    </source>
</evidence>
<dbReference type="Gene3D" id="2.130.10.10">
    <property type="entry name" value="YVTN repeat-like/Quinoprotein amine dehydrogenase"/>
    <property type="match status" value="2"/>
</dbReference>
<dbReference type="UniPathway" id="UPA00989"/>
<dbReference type="STRING" id="139420.A0A371DND8"/>
<feature type="compositionally biased region" description="Basic and acidic residues" evidence="8">
    <location>
        <begin position="548"/>
        <end position="582"/>
    </location>
</feature>
<dbReference type="SUPFAM" id="SSF50978">
    <property type="entry name" value="WD40 repeat-like"/>
    <property type="match status" value="1"/>
</dbReference>
<dbReference type="GO" id="GO:0005634">
    <property type="term" value="C:nucleus"/>
    <property type="evidence" value="ECO:0007669"/>
    <property type="project" value="UniProtKB-SubCell"/>
</dbReference>
<dbReference type="EMBL" id="KZ857385">
    <property type="protein sequence ID" value="RDX54012.1"/>
    <property type="molecule type" value="Genomic_DNA"/>
</dbReference>
<evidence type="ECO:0000256" key="4">
    <source>
        <dbReference type="ARBA" id="ARBA00022737"/>
    </source>
</evidence>
<sequence>MAYHPPTCLVLERVALLVSGPHVHVLNPNTGDLLQSTTTFADDAADKLQKSGPVRCIAVDADGVHIATTGDDKKLKVWSLADGLQLVSERELPKKPTEVSFTRDGQTIVISDKFGDVFSYPLHPESLPASTSETVGASRRGSLTSHENPSNGTLILGHASMLTTFLLSPDERYIITADRDEHIRVSWYPQGYAIERYCLGHEKFVSALHIPSFQPSTLISGGGDPMLKVWDWMSGKLLANITVFPAVEPYIKVKAPKRRRGSDGDGDGDGDGGEQKKGKGRRHRGKGKEKGKEEPREGSADVEQVEGAAAPKANETQEDSPIPDATAQKTSSGDARANSAAPEEVVVFVVHKISSADRGEHGRFIIFNAVGATALFYTPLPAEGIADASVHAVDFDVPVIDFTVGPKGDVWVLLDAQWSGAQSSSSSEKPQFVRMLTWDGATLSESRTGDVPLLASLNAKCIVSATAEDLKTLDLYSDLSSMPKNVDPEHDPLIRDTLSEAAAIDPETDGKELTQRELGRLRKKKALLAKIQEKEQQKRGASEVAETESGRAVKRTRSESGDADGKEKEKEKGVMSEDVEMK</sequence>
<evidence type="ECO:0000256" key="7">
    <source>
        <dbReference type="PROSITE-ProRule" id="PRU00221"/>
    </source>
</evidence>